<dbReference type="PROSITE" id="PS51123">
    <property type="entry name" value="OMPA_2"/>
    <property type="match status" value="1"/>
</dbReference>
<keyword evidence="5" id="KW-1185">Reference proteome</keyword>
<evidence type="ECO:0000313" key="4">
    <source>
        <dbReference type="EMBL" id="SDL47116.1"/>
    </source>
</evidence>
<evidence type="ECO:0000259" key="3">
    <source>
        <dbReference type="PROSITE" id="PS51123"/>
    </source>
</evidence>
<sequence>MGNKKINNLFLVLISILILIGIPYLLYTIGTFVEINYFGYINNWWVVLLFIFVLISIFILGEIDIEKNMAYFFLLFFTIPFFILGMRLGVKPTLNSESYTLLIDKEKEIDHFDSILLKLENDFAQLEIESLEEQAHKSPAFKNHEIIFFTSGSAKLSDFNKLRIKAFISSLENCKLNIKGYTDAIGNTPSNKDISDERAQNVADFIKSIDQQNNRINKVVSFGADHQLVENRNEISRSKNRRVTIEIVGKVDEETKAIEKKIQNEISKIREDIKNSKMERDSLMKMVFQGVE</sequence>
<protein>
    <submittedName>
        <fullName evidence="4">Outer membrane protein OmpA</fullName>
    </submittedName>
</protein>
<feature type="transmembrane region" description="Helical" evidence="2">
    <location>
        <begin position="70"/>
        <end position="90"/>
    </location>
</feature>
<keyword evidence="1 2" id="KW-0472">Membrane</keyword>
<dbReference type="Gene3D" id="3.30.1330.60">
    <property type="entry name" value="OmpA-like domain"/>
    <property type="match status" value="1"/>
</dbReference>
<dbReference type="Proteomes" id="UP000199440">
    <property type="component" value="Unassembled WGS sequence"/>
</dbReference>
<feature type="transmembrane region" description="Helical" evidence="2">
    <location>
        <begin position="9"/>
        <end position="32"/>
    </location>
</feature>
<keyword evidence="2" id="KW-1133">Transmembrane helix</keyword>
<dbReference type="SUPFAM" id="SSF103088">
    <property type="entry name" value="OmpA-like"/>
    <property type="match status" value="1"/>
</dbReference>
<dbReference type="InterPro" id="IPR050330">
    <property type="entry name" value="Bact_OuterMem_StrucFunc"/>
</dbReference>
<dbReference type="PANTHER" id="PTHR30329:SF21">
    <property type="entry name" value="LIPOPROTEIN YIAD-RELATED"/>
    <property type="match status" value="1"/>
</dbReference>
<proteinExistence type="predicted"/>
<dbReference type="CDD" id="cd07185">
    <property type="entry name" value="OmpA_C-like"/>
    <property type="match status" value="1"/>
</dbReference>
<reference evidence="4 5" key="1">
    <citation type="submission" date="2016-10" db="EMBL/GenBank/DDBJ databases">
        <authorList>
            <person name="de Groot N.N."/>
        </authorList>
    </citation>
    <scope>NUCLEOTIDE SEQUENCE [LARGE SCALE GENOMIC DNA]</scope>
    <source>
        <strain evidence="4 5">DSM 19886</strain>
    </source>
</reference>
<gene>
    <name evidence="4" type="ORF">SAMN04488514_101928</name>
</gene>
<dbReference type="OrthoDB" id="9763897at2"/>
<dbReference type="GO" id="GO:0016020">
    <property type="term" value="C:membrane"/>
    <property type="evidence" value="ECO:0007669"/>
    <property type="project" value="UniProtKB-UniRule"/>
</dbReference>
<keyword evidence="2" id="KW-0812">Transmembrane</keyword>
<organism evidence="4 5">
    <name type="scientific">Kriegella aquimaris</name>
    <dbReference type="NCBI Taxonomy" id="192904"/>
    <lineage>
        <taxon>Bacteria</taxon>
        <taxon>Pseudomonadati</taxon>
        <taxon>Bacteroidota</taxon>
        <taxon>Flavobacteriia</taxon>
        <taxon>Flavobacteriales</taxon>
        <taxon>Flavobacteriaceae</taxon>
        <taxon>Kriegella</taxon>
    </lineage>
</organism>
<evidence type="ECO:0000313" key="5">
    <source>
        <dbReference type="Proteomes" id="UP000199440"/>
    </source>
</evidence>
<feature type="transmembrane region" description="Helical" evidence="2">
    <location>
        <begin position="44"/>
        <end position="63"/>
    </location>
</feature>
<dbReference type="STRING" id="192904.SAMN04488514_101928"/>
<dbReference type="InterPro" id="IPR036737">
    <property type="entry name" value="OmpA-like_sf"/>
</dbReference>
<evidence type="ECO:0000256" key="1">
    <source>
        <dbReference type="PROSITE-ProRule" id="PRU00473"/>
    </source>
</evidence>
<accession>A0A1G9KBX3</accession>
<dbReference type="PANTHER" id="PTHR30329">
    <property type="entry name" value="STATOR ELEMENT OF FLAGELLAR MOTOR COMPLEX"/>
    <property type="match status" value="1"/>
</dbReference>
<dbReference type="AlphaFoldDB" id="A0A1G9KBX3"/>
<dbReference type="RefSeq" id="WP_089885745.1">
    <property type="nucleotide sequence ID" value="NZ_FNGV01000001.1"/>
</dbReference>
<dbReference type="EMBL" id="FNGV01000001">
    <property type="protein sequence ID" value="SDL47116.1"/>
    <property type="molecule type" value="Genomic_DNA"/>
</dbReference>
<feature type="domain" description="OmpA-like" evidence="3">
    <location>
        <begin position="136"/>
        <end position="251"/>
    </location>
</feature>
<name>A0A1G9KBX3_9FLAO</name>
<dbReference type="InterPro" id="IPR006665">
    <property type="entry name" value="OmpA-like"/>
</dbReference>
<evidence type="ECO:0000256" key="2">
    <source>
        <dbReference type="SAM" id="Phobius"/>
    </source>
</evidence>
<dbReference type="Pfam" id="PF00691">
    <property type="entry name" value="OmpA"/>
    <property type="match status" value="1"/>
</dbReference>